<dbReference type="InterPro" id="IPR034804">
    <property type="entry name" value="SQR/QFR_C/D"/>
</dbReference>
<gene>
    <name evidence="2" type="ORF">NS506_06826</name>
</gene>
<proteinExistence type="predicted"/>
<feature type="transmembrane region" description="Helical" evidence="1">
    <location>
        <begin position="182"/>
        <end position="203"/>
    </location>
</feature>
<sequence>MDTRSKRTWTGRAGRTYFPAVAIALPELYRTTVGKKAVMAVTGGILVLYLIAHMAGNLKIFLGASAFNHYAEWLRTIGEPAIPHRGLLTAVEVVLAVSVILHMWSAVSLARTARRARPVRYAARRKSHAHGYAVHTMRWGGVIIALYLVWHLLDLTFGAVNPLGRNATPYEKVVADFAPSHWYVTVFYVLAVVLVGVHLRHGIRSAFQTLGLASGSSYPAFDRLAAAVSALLVAGFLSVPVSVTLGWVK</sequence>
<keyword evidence="1" id="KW-1133">Transmembrane helix</keyword>
<feature type="transmembrane region" description="Helical" evidence="1">
    <location>
        <begin position="87"/>
        <end position="110"/>
    </location>
</feature>
<dbReference type="GeneID" id="93369723"/>
<keyword evidence="1" id="KW-0472">Membrane</keyword>
<feature type="transmembrane region" description="Helical" evidence="1">
    <location>
        <begin position="224"/>
        <end position="248"/>
    </location>
</feature>
<dbReference type="KEGG" id="nsr:NS506_06826"/>
<protein>
    <recommendedName>
        <fullName evidence="4">Succinate dehydrogenase</fullName>
    </recommendedName>
</protein>
<feature type="transmembrane region" description="Helical" evidence="1">
    <location>
        <begin position="37"/>
        <end position="67"/>
    </location>
</feature>
<dbReference type="Proteomes" id="UP000180166">
    <property type="component" value="Chromosome"/>
</dbReference>
<dbReference type="AlphaFoldDB" id="A0ABC8B3C8"/>
<dbReference type="Gene3D" id="1.20.1300.10">
    <property type="entry name" value="Fumarate reductase/succinate dehydrogenase, transmembrane subunit"/>
    <property type="match status" value="1"/>
</dbReference>
<dbReference type="SUPFAM" id="SSF81343">
    <property type="entry name" value="Fumarate reductase respiratory complex transmembrane subunits"/>
    <property type="match status" value="1"/>
</dbReference>
<feature type="transmembrane region" description="Helical" evidence="1">
    <location>
        <begin position="131"/>
        <end position="153"/>
    </location>
</feature>
<keyword evidence="1" id="KW-0812">Transmembrane</keyword>
<dbReference type="RefSeq" id="WP_155239891.1">
    <property type="nucleotide sequence ID" value="NZ_BAAARX010000002.1"/>
</dbReference>
<organism evidence="2 3">
    <name type="scientific">Nocardia seriolae</name>
    <dbReference type="NCBI Taxonomy" id="37332"/>
    <lineage>
        <taxon>Bacteria</taxon>
        <taxon>Bacillati</taxon>
        <taxon>Actinomycetota</taxon>
        <taxon>Actinomycetes</taxon>
        <taxon>Mycobacteriales</taxon>
        <taxon>Nocardiaceae</taxon>
        <taxon>Nocardia</taxon>
    </lineage>
</organism>
<dbReference type="NCBIfam" id="TIGR02046">
    <property type="entry name" value="sdhC_b558_fam"/>
    <property type="match status" value="1"/>
</dbReference>
<evidence type="ECO:0000313" key="3">
    <source>
        <dbReference type="Proteomes" id="UP000180166"/>
    </source>
</evidence>
<accession>A0ABC8B3C8</accession>
<name>A0ABC8B3C8_9NOCA</name>
<reference evidence="2 3" key="1">
    <citation type="submission" date="2016-10" db="EMBL/GenBank/DDBJ databases">
        <title>Genome sequence of Nocardia seriolae strain EM150506, isolated from Anguila japonica.</title>
        <authorList>
            <person name="Han H.-J."/>
        </authorList>
    </citation>
    <scope>NUCLEOTIDE SEQUENCE [LARGE SCALE GENOMIC DNA]</scope>
    <source>
        <strain evidence="2 3">EM150506</strain>
    </source>
</reference>
<evidence type="ECO:0000256" key="1">
    <source>
        <dbReference type="SAM" id="Phobius"/>
    </source>
</evidence>
<dbReference type="EMBL" id="CP017839">
    <property type="protein sequence ID" value="APB00857.1"/>
    <property type="molecule type" value="Genomic_DNA"/>
</dbReference>
<dbReference type="InterPro" id="IPR011138">
    <property type="entry name" value="Cytochrome_b-558"/>
</dbReference>
<dbReference type="CDD" id="cd03498">
    <property type="entry name" value="SQR_TypeB_2_TM"/>
    <property type="match status" value="1"/>
</dbReference>
<evidence type="ECO:0000313" key="2">
    <source>
        <dbReference type="EMBL" id="APB00857.1"/>
    </source>
</evidence>
<evidence type="ECO:0008006" key="4">
    <source>
        <dbReference type="Google" id="ProtNLM"/>
    </source>
</evidence>